<evidence type="ECO:0000313" key="4">
    <source>
        <dbReference type="Proteomes" id="UP000291116"/>
    </source>
</evidence>
<dbReference type="Proteomes" id="UP000291116">
    <property type="component" value="Unassembled WGS sequence"/>
</dbReference>
<dbReference type="AlphaFoldDB" id="A0A448ZJ62"/>
<accession>A0A448ZJ62</accession>
<gene>
    <name evidence="3" type="ORF">PSNMU_V1.4_AUG-EV-PASAV3_0090500</name>
</gene>
<dbReference type="EMBL" id="CAACVS010000412">
    <property type="protein sequence ID" value="VEU42098.1"/>
    <property type="molecule type" value="Genomic_DNA"/>
</dbReference>
<reference evidence="3 4" key="1">
    <citation type="submission" date="2019-01" db="EMBL/GenBank/DDBJ databases">
        <authorList>
            <person name="Ferrante I. M."/>
        </authorList>
    </citation>
    <scope>NUCLEOTIDE SEQUENCE [LARGE SCALE GENOMIC DNA]</scope>
    <source>
        <strain evidence="3 4">B856</strain>
    </source>
</reference>
<feature type="transmembrane region" description="Helical" evidence="1">
    <location>
        <begin position="178"/>
        <end position="197"/>
    </location>
</feature>
<sequence length="198" mass="22027">MKLSVHNNTHPLLAALLATSLFMSKVWSAEDHDMFGVPLNKVTVLGPISGYSSPDWKPEEIDDVEYRYLEELIYPSIDTWEEESYKTWCFKDGFQTWESVPGNQTMECTSRFKHVNRRTVNITITRNYGICVGKPDIHGTPELPFNELMQAMGLICDDFLVSTEAAPVTDDQESTAPLIGVFASASIAVGMAGAAMIL</sequence>
<evidence type="ECO:0000256" key="2">
    <source>
        <dbReference type="SAM" id="SignalP"/>
    </source>
</evidence>
<keyword evidence="1" id="KW-0472">Membrane</keyword>
<organism evidence="3 4">
    <name type="scientific">Pseudo-nitzschia multistriata</name>
    <dbReference type="NCBI Taxonomy" id="183589"/>
    <lineage>
        <taxon>Eukaryota</taxon>
        <taxon>Sar</taxon>
        <taxon>Stramenopiles</taxon>
        <taxon>Ochrophyta</taxon>
        <taxon>Bacillariophyta</taxon>
        <taxon>Bacillariophyceae</taxon>
        <taxon>Bacillariophycidae</taxon>
        <taxon>Bacillariales</taxon>
        <taxon>Bacillariaceae</taxon>
        <taxon>Pseudo-nitzschia</taxon>
    </lineage>
</organism>
<keyword evidence="2" id="KW-0732">Signal</keyword>
<keyword evidence="4" id="KW-1185">Reference proteome</keyword>
<evidence type="ECO:0000313" key="3">
    <source>
        <dbReference type="EMBL" id="VEU42098.1"/>
    </source>
</evidence>
<feature type="signal peptide" evidence="2">
    <location>
        <begin position="1"/>
        <end position="28"/>
    </location>
</feature>
<keyword evidence="1" id="KW-1133">Transmembrane helix</keyword>
<proteinExistence type="predicted"/>
<protein>
    <submittedName>
        <fullName evidence="3">Uncharacterized protein</fullName>
    </submittedName>
</protein>
<keyword evidence="1" id="KW-0812">Transmembrane</keyword>
<evidence type="ECO:0000256" key="1">
    <source>
        <dbReference type="SAM" id="Phobius"/>
    </source>
</evidence>
<name>A0A448ZJ62_9STRA</name>
<feature type="chain" id="PRO_5019444443" evidence="2">
    <location>
        <begin position="29"/>
        <end position="198"/>
    </location>
</feature>